<dbReference type="SUPFAM" id="SSF57959">
    <property type="entry name" value="Leucine zipper domain"/>
    <property type="match status" value="1"/>
</dbReference>
<name>A0A166UN17_9AGAM</name>
<sequence length="324" mass="35334">MSSKRGRKRNDNLPPNRARDVQRAFRARRAAHLSSLESRVAELEEENSALRVALNLPPASRPTLGKGPTGKDRPRTLDDGSPSYPSSTRSPESESGEMDSPGSTRTNSLSPSAMRPSSRQAQAADTWDHNLLLVDQAEDEQGSGPSYQSHPSVPPSATMSQKISLHYSYTDQMPPNPRQTMGGGGMYVAAQSPHFSEPYGNGAYAPRDAREQYSYSQAQFPSHDSGVHSHSPTSATTNHSQLHHTRDSISAQHGMQYAPRRTHAESHAFRALQHQHAPQLPPHLHNSNDGIRMPPSPVPSDSGPPARRSLQTYGGVDARLHSLS</sequence>
<protein>
    <recommendedName>
        <fullName evidence="3">BZIP domain-containing protein</fullName>
    </recommendedName>
</protein>
<organism evidence="2">
    <name type="scientific">Athelia psychrophila</name>
    <dbReference type="NCBI Taxonomy" id="1759441"/>
    <lineage>
        <taxon>Eukaryota</taxon>
        <taxon>Fungi</taxon>
        <taxon>Dikarya</taxon>
        <taxon>Basidiomycota</taxon>
        <taxon>Agaricomycotina</taxon>
        <taxon>Agaricomycetes</taxon>
        <taxon>Agaricomycetidae</taxon>
        <taxon>Atheliales</taxon>
        <taxon>Atheliaceae</taxon>
        <taxon>Athelia</taxon>
    </lineage>
</organism>
<evidence type="ECO:0000313" key="2">
    <source>
        <dbReference type="EMBL" id="KZP31852.1"/>
    </source>
</evidence>
<dbReference type="AlphaFoldDB" id="A0A166UN17"/>
<evidence type="ECO:0008006" key="3">
    <source>
        <dbReference type="Google" id="ProtNLM"/>
    </source>
</evidence>
<feature type="compositionally biased region" description="Basic and acidic residues" evidence="1">
    <location>
        <begin position="69"/>
        <end position="78"/>
    </location>
</feature>
<reference evidence="2" key="1">
    <citation type="journal article" date="2016" name="Mol. Biol. Evol.">
        <title>Comparative Genomics of Early-Diverging Mushroom-Forming Fungi Provides Insights into the Origins of Lignocellulose Decay Capabilities.</title>
        <authorList>
            <person name="Nagy L.G."/>
            <person name="Riley R."/>
            <person name="Tritt A."/>
            <person name="Adam C."/>
            <person name="Daum C."/>
            <person name="Floudas D."/>
            <person name="Sun H."/>
            <person name="Yadav J.S."/>
            <person name="Pangilinan J."/>
            <person name="Larsson K.H."/>
            <person name="Matsuura K."/>
            <person name="Barry K."/>
            <person name="Labutti K."/>
            <person name="Kuo R."/>
            <person name="Ohm R.A."/>
            <person name="Bhattacharya S.S."/>
            <person name="Shirouzu T."/>
            <person name="Yoshinaga Y."/>
            <person name="Martin F.M."/>
            <person name="Grigoriev I.V."/>
            <person name="Hibbett D.S."/>
        </authorList>
    </citation>
    <scope>NUCLEOTIDE SEQUENCE [LARGE SCALE GENOMIC DNA]</scope>
    <source>
        <strain evidence="2">CBS 109695</strain>
    </source>
</reference>
<dbReference type="Gene3D" id="1.20.5.170">
    <property type="match status" value="1"/>
</dbReference>
<dbReference type="OrthoDB" id="2552152at2759"/>
<dbReference type="GO" id="GO:0003700">
    <property type="term" value="F:DNA-binding transcription factor activity"/>
    <property type="evidence" value="ECO:0007669"/>
    <property type="project" value="InterPro"/>
</dbReference>
<feature type="compositionally biased region" description="Polar residues" evidence="1">
    <location>
        <begin position="143"/>
        <end position="173"/>
    </location>
</feature>
<accession>A0A166UN17</accession>
<feature type="region of interest" description="Disordered" evidence="1">
    <location>
        <begin position="1"/>
        <end position="26"/>
    </location>
</feature>
<feature type="compositionally biased region" description="Low complexity" evidence="1">
    <location>
        <begin position="271"/>
        <end position="285"/>
    </location>
</feature>
<gene>
    <name evidence="2" type="ORF">FIBSPDRAFT_724161</name>
</gene>
<dbReference type="EMBL" id="KV417488">
    <property type="protein sequence ID" value="KZP31852.1"/>
    <property type="molecule type" value="Genomic_DNA"/>
</dbReference>
<proteinExistence type="predicted"/>
<feature type="compositionally biased region" description="Polar residues" evidence="1">
    <location>
        <begin position="101"/>
        <end position="123"/>
    </location>
</feature>
<feature type="compositionally biased region" description="Polar residues" evidence="1">
    <location>
        <begin position="213"/>
        <end position="240"/>
    </location>
</feature>
<dbReference type="InterPro" id="IPR046347">
    <property type="entry name" value="bZIP_sf"/>
</dbReference>
<evidence type="ECO:0000256" key="1">
    <source>
        <dbReference type="SAM" id="MobiDB-lite"/>
    </source>
</evidence>
<feature type="region of interest" description="Disordered" evidence="1">
    <location>
        <begin position="51"/>
        <end position="324"/>
    </location>
</feature>